<dbReference type="EMBL" id="CP158568">
    <property type="protein sequence ID" value="XBY43114.1"/>
    <property type="molecule type" value="Genomic_DNA"/>
</dbReference>
<evidence type="ECO:0000259" key="5">
    <source>
        <dbReference type="PROSITE" id="PS51918"/>
    </source>
</evidence>
<dbReference type="Pfam" id="PF04055">
    <property type="entry name" value="Radical_SAM"/>
    <property type="match status" value="1"/>
</dbReference>
<gene>
    <name evidence="6" type="ORF">ABS361_13485</name>
</gene>
<dbReference type="KEGG" id="mflg:ABS361_13485"/>
<dbReference type="InterPro" id="IPR040086">
    <property type="entry name" value="MJ0683-like"/>
</dbReference>
<dbReference type="GO" id="GO:0051536">
    <property type="term" value="F:iron-sulfur cluster binding"/>
    <property type="evidence" value="ECO:0007669"/>
    <property type="project" value="UniProtKB-KW"/>
</dbReference>
<name>A0AAU7X4R5_9HYPH</name>
<dbReference type="GO" id="GO:0003824">
    <property type="term" value="F:catalytic activity"/>
    <property type="evidence" value="ECO:0007669"/>
    <property type="project" value="InterPro"/>
</dbReference>
<sequence length="409" mass="44998">MTRTPFAGRHPVYDGTAAAVQAFDPIAAEAPPTEVGVEAPSTEIGVEAPPTEVGIEAGRRRGRGASSNRSGRYESEARVAVDDGWDSLDDLPPLATHVQIEKPKKIITRNSSPDISFDRSINPYRGCEHGCSYCFARPTHAYMGLSPGLDFETKLFVKPNAADLLARELSVAGYEPKTLAIGTNTDPYQPIERRYRIMREVLEVLERANHPVAIVTKSALVARDRDILGRMAAKGLAKVALSVTTLDRHLARAMEPRASTPDKRLAAIRDLAEAGIPAAVMVAPVIPALNDSELERILEAAHAHGAREAGYVLLRLPLEVSELFKEWLLEHCPDRYRHVLSILRSMRDGKDYDATWGKRMRGTGPYAQTIAKRFEVAARRIGLNKGGRTKLRTDLFEPPLTTGVQLKLF</sequence>
<dbReference type="SFLD" id="SFLDG01084">
    <property type="entry name" value="Uncharacterised_Radical_SAM_Su"/>
    <property type="match status" value="1"/>
</dbReference>
<dbReference type="NCBIfam" id="NF033668">
    <property type="entry name" value="rSAM_PA0069"/>
    <property type="match status" value="1"/>
</dbReference>
<dbReference type="SUPFAM" id="SSF102114">
    <property type="entry name" value="Radical SAM enzymes"/>
    <property type="match status" value="1"/>
</dbReference>
<proteinExistence type="predicted"/>
<dbReference type="InterPro" id="IPR007197">
    <property type="entry name" value="rSAM"/>
</dbReference>
<dbReference type="InterPro" id="IPR006638">
    <property type="entry name" value="Elp3/MiaA/NifB-like_rSAM"/>
</dbReference>
<dbReference type="RefSeq" id="WP_407048216.1">
    <property type="nucleotide sequence ID" value="NZ_CP158568.1"/>
</dbReference>
<dbReference type="Gene3D" id="3.80.30.30">
    <property type="match status" value="1"/>
</dbReference>
<protein>
    <submittedName>
        <fullName evidence="6">PA0069 family radical SAM protein</fullName>
    </submittedName>
</protein>
<organism evidence="6">
    <name type="scientific">Methyloraptor flagellatus</name>
    <dbReference type="NCBI Taxonomy" id="3162530"/>
    <lineage>
        <taxon>Bacteria</taxon>
        <taxon>Pseudomonadati</taxon>
        <taxon>Pseudomonadota</taxon>
        <taxon>Alphaproteobacteria</taxon>
        <taxon>Hyphomicrobiales</taxon>
        <taxon>Ancalomicrobiaceae</taxon>
        <taxon>Methyloraptor</taxon>
    </lineage>
</organism>
<feature type="region of interest" description="Disordered" evidence="4">
    <location>
        <begin position="31"/>
        <end position="75"/>
    </location>
</feature>
<evidence type="ECO:0000256" key="1">
    <source>
        <dbReference type="ARBA" id="ARBA00022723"/>
    </source>
</evidence>
<dbReference type="InterPro" id="IPR058240">
    <property type="entry name" value="rSAM_sf"/>
</dbReference>
<dbReference type="PANTHER" id="PTHR43432">
    <property type="entry name" value="SLR0285 PROTEIN"/>
    <property type="match status" value="1"/>
</dbReference>
<evidence type="ECO:0000256" key="2">
    <source>
        <dbReference type="ARBA" id="ARBA00023004"/>
    </source>
</evidence>
<dbReference type="AlphaFoldDB" id="A0AAU7X4R5"/>
<dbReference type="GO" id="GO:0046872">
    <property type="term" value="F:metal ion binding"/>
    <property type="evidence" value="ECO:0007669"/>
    <property type="project" value="UniProtKB-KW"/>
</dbReference>
<accession>A0AAU7X4R5</accession>
<evidence type="ECO:0000256" key="3">
    <source>
        <dbReference type="ARBA" id="ARBA00023014"/>
    </source>
</evidence>
<keyword evidence="3" id="KW-0411">Iron-sulfur</keyword>
<dbReference type="CDD" id="cd01335">
    <property type="entry name" value="Radical_SAM"/>
    <property type="match status" value="1"/>
</dbReference>
<dbReference type="PROSITE" id="PS51918">
    <property type="entry name" value="RADICAL_SAM"/>
    <property type="match status" value="1"/>
</dbReference>
<keyword evidence="2" id="KW-0408">Iron</keyword>
<keyword evidence="1" id="KW-0479">Metal-binding</keyword>
<dbReference type="PANTHER" id="PTHR43432:SF3">
    <property type="entry name" value="SLR0285 PROTEIN"/>
    <property type="match status" value="1"/>
</dbReference>
<feature type="domain" description="Radical SAM core" evidence="5">
    <location>
        <begin position="113"/>
        <end position="351"/>
    </location>
</feature>
<evidence type="ECO:0000313" key="6">
    <source>
        <dbReference type="EMBL" id="XBY43114.1"/>
    </source>
</evidence>
<dbReference type="SFLD" id="SFLDS00029">
    <property type="entry name" value="Radical_SAM"/>
    <property type="match status" value="1"/>
</dbReference>
<evidence type="ECO:0000256" key="4">
    <source>
        <dbReference type="SAM" id="MobiDB-lite"/>
    </source>
</evidence>
<dbReference type="SMART" id="SM00729">
    <property type="entry name" value="Elp3"/>
    <property type="match status" value="1"/>
</dbReference>
<reference evidence="6" key="1">
    <citation type="submission" date="2024-06" db="EMBL/GenBank/DDBJ databases">
        <title>Methylostella associata gen. nov., sp. nov., a novel Ancalomicrobiaceae-affiliated facultatively methylotrophic bacteria that feed on methanotrophs of the genus Methylococcus.</title>
        <authorList>
            <person name="Saltykova V."/>
            <person name="Danilova O.V."/>
            <person name="Oshkin I.Y."/>
            <person name="Belova S.E."/>
            <person name="Pimenov N.V."/>
            <person name="Dedysh S.N."/>
        </authorList>
    </citation>
    <scope>NUCLEOTIDE SEQUENCE</scope>
    <source>
        <strain evidence="6">S20</strain>
    </source>
</reference>